<accession>A0ABD0LZ53</accession>
<gene>
    <name evidence="1" type="ORF">BaRGS_00004397</name>
</gene>
<dbReference type="Proteomes" id="UP001519460">
    <property type="component" value="Unassembled WGS sequence"/>
</dbReference>
<keyword evidence="2" id="KW-1185">Reference proteome</keyword>
<sequence>MLSHSLPKRASSFLPIIPPTLNPTSNPPPLFAMSAHNVYLTAPPLMQPGFNCPGKFGIRITKRCLPVCTYTHSDIICLPPMPTPSAKKLAANGVAGASSLRNCISYVYLSGTHR</sequence>
<evidence type="ECO:0000313" key="1">
    <source>
        <dbReference type="EMBL" id="KAK7504531.1"/>
    </source>
</evidence>
<evidence type="ECO:0000313" key="2">
    <source>
        <dbReference type="Proteomes" id="UP001519460"/>
    </source>
</evidence>
<comment type="caution">
    <text evidence="1">The sequence shown here is derived from an EMBL/GenBank/DDBJ whole genome shotgun (WGS) entry which is preliminary data.</text>
</comment>
<protein>
    <submittedName>
        <fullName evidence="1">Uncharacterized protein</fullName>
    </submittedName>
</protein>
<organism evidence="1 2">
    <name type="scientific">Batillaria attramentaria</name>
    <dbReference type="NCBI Taxonomy" id="370345"/>
    <lineage>
        <taxon>Eukaryota</taxon>
        <taxon>Metazoa</taxon>
        <taxon>Spiralia</taxon>
        <taxon>Lophotrochozoa</taxon>
        <taxon>Mollusca</taxon>
        <taxon>Gastropoda</taxon>
        <taxon>Caenogastropoda</taxon>
        <taxon>Sorbeoconcha</taxon>
        <taxon>Cerithioidea</taxon>
        <taxon>Batillariidae</taxon>
        <taxon>Batillaria</taxon>
    </lineage>
</organism>
<dbReference type="EMBL" id="JACVVK020000015">
    <property type="protein sequence ID" value="KAK7504531.1"/>
    <property type="molecule type" value="Genomic_DNA"/>
</dbReference>
<proteinExistence type="predicted"/>
<dbReference type="AlphaFoldDB" id="A0ABD0LZ53"/>
<reference evidence="1 2" key="1">
    <citation type="journal article" date="2023" name="Sci. Data">
        <title>Genome assembly of the Korean intertidal mud-creeper Batillaria attramentaria.</title>
        <authorList>
            <person name="Patra A.K."/>
            <person name="Ho P.T."/>
            <person name="Jun S."/>
            <person name="Lee S.J."/>
            <person name="Kim Y."/>
            <person name="Won Y.J."/>
        </authorList>
    </citation>
    <scope>NUCLEOTIDE SEQUENCE [LARGE SCALE GENOMIC DNA]</scope>
    <source>
        <strain evidence="1">Wonlab-2016</strain>
    </source>
</reference>
<name>A0ABD0LZ53_9CAEN</name>